<evidence type="ECO:0000313" key="3">
    <source>
        <dbReference type="Proteomes" id="UP000326678"/>
    </source>
</evidence>
<keyword evidence="1" id="KW-0812">Transmembrane</keyword>
<dbReference type="AlphaFoldDB" id="A0A5P8WJT2"/>
<evidence type="ECO:0000313" key="2">
    <source>
        <dbReference type="EMBL" id="QFS52830.1"/>
    </source>
</evidence>
<keyword evidence="1" id="KW-0472">Membrane</keyword>
<sequence>MNAHSARARKIYQSAFNFLVNLMANLAAYTYLPHKPSLDIYPKDLPALPPAVF</sequence>
<name>A0A5P8WJT2_9NOSO</name>
<keyword evidence="3" id="KW-1185">Reference proteome</keyword>
<gene>
    <name evidence="2" type="ORF">GXM_10094</name>
</gene>
<dbReference type="EMBL" id="CP045231">
    <property type="protein sequence ID" value="QFS52830.1"/>
    <property type="molecule type" value="Genomic_DNA"/>
</dbReference>
<dbReference type="Proteomes" id="UP000326678">
    <property type="component" value="Chromosome pGXM04"/>
</dbReference>
<feature type="transmembrane region" description="Helical" evidence="1">
    <location>
        <begin position="12"/>
        <end position="32"/>
    </location>
</feature>
<accession>A0A5P8WJT2</accession>
<organism evidence="2 3">
    <name type="scientific">Nostoc sphaeroides CCNUC1</name>
    <dbReference type="NCBI Taxonomy" id="2653204"/>
    <lineage>
        <taxon>Bacteria</taxon>
        <taxon>Bacillati</taxon>
        <taxon>Cyanobacteriota</taxon>
        <taxon>Cyanophyceae</taxon>
        <taxon>Nostocales</taxon>
        <taxon>Nostocaceae</taxon>
        <taxon>Nostoc</taxon>
    </lineage>
</organism>
<keyword evidence="1" id="KW-1133">Transmembrane helix</keyword>
<dbReference type="KEGG" id="nsh:GXM_10094"/>
<reference evidence="2 3" key="1">
    <citation type="submission" date="2019-10" db="EMBL/GenBank/DDBJ databases">
        <title>Genomic and transcriptomic insights into the perfect genentic adaptation of a filamentous nitrogen-fixing cyanobacterium to rice fields.</title>
        <authorList>
            <person name="Chen Z."/>
        </authorList>
    </citation>
    <scope>NUCLEOTIDE SEQUENCE [LARGE SCALE GENOMIC DNA]</scope>
    <source>
        <strain evidence="2">CCNUC1</strain>
    </source>
</reference>
<protein>
    <submittedName>
        <fullName evidence="2">Transposase</fullName>
    </submittedName>
</protein>
<proteinExistence type="predicted"/>
<evidence type="ECO:0000256" key="1">
    <source>
        <dbReference type="SAM" id="Phobius"/>
    </source>
</evidence>